<keyword evidence="3" id="KW-1185">Reference proteome</keyword>
<evidence type="ECO:0008006" key="4">
    <source>
        <dbReference type="Google" id="ProtNLM"/>
    </source>
</evidence>
<dbReference type="RefSeq" id="WP_273686778.1">
    <property type="nucleotide sequence ID" value="NZ_CP117411.1"/>
</dbReference>
<evidence type="ECO:0000313" key="3">
    <source>
        <dbReference type="Proteomes" id="UP001220395"/>
    </source>
</evidence>
<keyword evidence="1" id="KW-0472">Membrane</keyword>
<gene>
    <name evidence="2" type="ORF">PQ455_14345</name>
</gene>
<keyword evidence="1" id="KW-1133">Transmembrane helix</keyword>
<protein>
    <recommendedName>
        <fullName evidence="4">ABC transporter permease</fullName>
    </recommendedName>
</protein>
<sequence>MVKVIAAVPPRTAMLPAERIVPVLVSRRLFVASIAAPIPLFVISPLLVMIGLEAGKLIVPTRPFDRIDPLFATVPG</sequence>
<keyword evidence="1" id="KW-0812">Transmembrane</keyword>
<name>A0ABY7TJB0_9SPHN</name>
<accession>A0ABY7TJB0</accession>
<dbReference type="Proteomes" id="UP001220395">
    <property type="component" value="Chromosome"/>
</dbReference>
<dbReference type="EMBL" id="CP117411">
    <property type="protein sequence ID" value="WCT72807.1"/>
    <property type="molecule type" value="Genomic_DNA"/>
</dbReference>
<organism evidence="2 3">
    <name type="scientific">Sphingomonas naphthae</name>
    <dbReference type="NCBI Taxonomy" id="1813468"/>
    <lineage>
        <taxon>Bacteria</taxon>
        <taxon>Pseudomonadati</taxon>
        <taxon>Pseudomonadota</taxon>
        <taxon>Alphaproteobacteria</taxon>
        <taxon>Sphingomonadales</taxon>
        <taxon>Sphingomonadaceae</taxon>
        <taxon>Sphingomonas</taxon>
    </lineage>
</organism>
<evidence type="ECO:0000313" key="2">
    <source>
        <dbReference type="EMBL" id="WCT72807.1"/>
    </source>
</evidence>
<reference evidence="2 3" key="1">
    <citation type="submission" date="2023-02" db="EMBL/GenBank/DDBJ databases">
        <title>Genome sequence of Sphingomonas naphthae.</title>
        <authorList>
            <person name="Kim S."/>
            <person name="Heo J."/>
            <person name="Kwon S.-W."/>
        </authorList>
    </citation>
    <scope>NUCLEOTIDE SEQUENCE [LARGE SCALE GENOMIC DNA]</scope>
    <source>
        <strain evidence="2 3">KACC 18716</strain>
    </source>
</reference>
<proteinExistence type="predicted"/>
<feature type="transmembrane region" description="Helical" evidence="1">
    <location>
        <begin position="29"/>
        <end position="52"/>
    </location>
</feature>
<evidence type="ECO:0000256" key="1">
    <source>
        <dbReference type="SAM" id="Phobius"/>
    </source>
</evidence>